<dbReference type="AlphaFoldDB" id="A0A937D146"/>
<evidence type="ECO:0000313" key="3">
    <source>
        <dbReference type="Proteomes" id="UP000605848"/>
    </source>
</evidence>
<dbReference type="InterPro" id="IPR010319">
    <property type="entry name" value="Transglutaminase-like_Cys_pept"/>
</dbReference>
<dbReference type="Proteomes" id="UP000605848">
    <property type="component" value="Unassembled WGS sequence"/>
</dbReference>
<proteinExistence type="predicted"/>
<name>A0A937D146_9HYPH</name>
<protein>
    <submittedName>
        <fullName evidence="2">Transglutaminase-like cysteine peptidase</fullName>
    </submittedName>
</protein>
<accession>A0A937D146</accession>
<dbReference type="Pfam" id="PF06035">
    <property type="entry name" value="Peptidase_C93"/>
    <property type="match status" value="1"/>
</dbReference>
<feature type="region of interest" description="Disordered" evidence="1">
    <location>
        <begin position="49"/>
        <end position="69"/>
    </location>
</feature>
<reference evidence="2" key="1">
    <citation type="submission" date="2021-01" db="EMBL/GenBank/DDBJ databases">
        <title>Microvirga sp.</title>
        <authorList>
            <person name="Kim M.K."/>
        </authorList>
    </citation>
    <scope>NUCLEOTIDE SEQUENCE</scope>
    <source>
        <strain evidence="2">5420S-16</strain>
    </source>
</reference>
<keyword evidence="3" id="KW-1185">Reference proteome</keyword>
<organism evidence="2 3">
    <name type="scientific">Microvirga aerilata</name>
    <dbReference type="NCBI Taxonomy" id="670292"/>
    <lineage>
        <taxon>Bacteria</taxon>
        <taxon>Pseudomonadati</taxon>
        <taxon>Pseudomonadota</taxon>
        <taxon>Alphaproteobacteria</taxon>
        <taxon>Hyphomicrobiales</taxon>
        <taxon>Methylobacteriaceae</taxon>
        <taxon>Microvirga</taxon>
    </lineage>
</organism>
<dbReference type="EMBL" id="JAEQMY010000200">
    <property type="protein sequence ID" value="MBL0408374.1"/>
    <property type="molecule type" value="Genomic_DNA"/>
</dbReference>
<sequence>MTVVTDKERAGHADMMVRTTRGDFILAKPRNAILPWHKTGYVYIKREGNDGTASASLGGRTPPTTIGNR</sequence>
<gene>
    <name evidence="2" type="ORF">JKG68_31375</name>
</gene>
<comment type="caution">
    <text evidence="2">The sequence shown here is derived from an EMBL/GenBank/DDBJ whole genome shotgun (WGS) entry which is preliminary data.</text>
</comment>
<evidence type="ECO:0000313" key="2">
    <source>
        <dbReference type="EMBL" id="MBL0408374.1"/>
    </source>
</evidence>
<evidence type="ECO:0000256" key="1">
    <source>
        <dbReference type="SAM" id="MobiDB-lite"/>
    </source>
</evidence>